<gene>
    <name evidence="2" type="ORF">SADO_07942</name>
</gene>
<dbReference type="RefSeq" id="WP_353110664.1">
    <property type="nucleotide sequence ID" value="NZ_APND01000002.1"/>
</dbReference>
<dbReference type="Gene3D" id="1.20.1050.10">
    <property type="match status" value="1"/>
</dbReference>
<feature type="domain" description="GST N-terminal" evidence="1">
    <location>
        <begin position="1"/>
        <end position="76"/>
    </location>
</feature>
<name>A0ABV2AZW0_9GAMM</name>
<evidence type="ECO:0000259" key="1">
    <source>
        <dbReference type="PROSITE" id="PS50404"/>
    </source>
</evidence>
<sequence length="191" mass="21751">MKLLGSGTSPYVRRTRLLLGDTDYEFASLDIYGADRDELRQHNPALKIPMLIDGEHSIYDSRVIARYLSEKMGMESLSWAQENQLTLIDAANDSMVTVALSKRSGLDTGNEIDFYALQHERIARSIDALSEMAADGVFDAWHYPSMCLFCLVDWAEMRSLFDFSSHHPLLDLRERFADRPMIAETDPRKAL</sequence>
<keyword evidence="3" id="KW-1185">Reference proteome</keyword>
<dbReference type="Pfam" id="PF13417">
    <property type="entry name" value="GST_N_3"/>
    <property type="match status" value="1"/>
</dbReference>
<evidence type="ECO:0000313" key="2">
    <source>
        <dbReference type="EMBL" id="MES1929171.1"/>
    </source>
</evidence>
<proteinExistence type="predicted"/>
<dbReference type="Gene3D" id="3.40.30.10">
    <property type="entry name" value="Glutaredoxin"/>
    <property type="match status" value="1"/>
</dbReference>
<dbReference type="EMBL" id="APND01000002">
    <property type="protein sequence ID" value="MES1929171.1"/>
    <property type="molecule type" value="Genomic_DNA"/>
</dbReference>
<dbReference type="Proteomes" id="UP001460888">
    <property type="component" value="Unassembled WGS sequence"/>
</dbReference>
<comment type="caution">
    <text evidence="2">The sequence shown here is derived from an EMBL/GenBank/DDBJ whole genome shotgun (WGS) entry which is preliminary data.</text>
</comment>
<reference evidence="2 3" key="1">
    <citation type="submission" date="2013-03" db="EMBL/GenBank/DDBJ databases">
        <title>Salinisphaera dokdonensis CL-ES53 Genome Sequencing.</title>
        <authorList>
            <person name="Li C."/>
            <person name="Lai Q."/>
            <person name="Shao Z."/>
        </authorList>
    </citation>
    <scope>NUCLEOTIDE SEQUENCE [LARGE SCALE GENOMIC DNA]</scope>
    <source>
        <strain evidence="2 3">CL-ES53</strain>
    </source>
</reference>
<accession>A0ABV2AZW0</accession>
<organism evidence="2 3">
    <name type="scientific">Salinisphaera dokdonensis CL-ES53</name>
    <dbReference type="NCBI Taxonomy" id="1304272"/>
    <lineage>
        <taxon>Bacteria</taxon>
        <taxon>Pseudomonadati</taxon>
        <taxon>Pseudomonadota</taxon>
        <taxon>Gammaproteobacteria</taxon>
        <taxon>Salinisphaerales</taxon>
        <taxon>Salinisphaeraceae</taxon>
        <taxon>Salinisphaera</taxon>
    </lineage>
</organism>
<dbReference type="SUPFAM" id="SSF52833">
    <property type="entry name" value="Thioredoxin-like"/>
    <property type="match status" value="1"/>
</dbReference>
<dbReference type="InterPro" id="IPR004045">
    <property type="entry name" value="Glutathione_S-Trfase_N"/>
</dbReference>
<protein>
    <submittedName>
        <fullName evidence="2">Glutathione S-transferase</fullName>
    </submittedName>
</protein>
<evidence type="ECO:0000313" key="3">
    <source>
        <dbReference type="Proteomes" id="UP001460888"/>
    </source>
</evidence>
<dbReference type="PROSITE" id="PS50404">
    <property type="entry name" value="GST_NTER"/>
    <property type="match status" value="1"/>
</dbReference>
<dbReference type="InterPro" id="IPR036249">
    <property type="entry name" value="Thioredoxin-like_sf"/>
</dbReference>